<dbReference type="AlphaFoldDB" id="A0AAE0GWS0"/>
<evidence type="ECO:0000313" key="4">
    <source>
        <dbReference type="Proteomes" id="UP001190700"/>
    </source>
</evidence>
<dbReference type="PANTHER" id="PTHR23324:SF83">
    <property type="entry name" value="SEC14-LIKE PROTEIN 2"/>
    <property type="match status" value="1"/>
</dbReference>
<dbReference type="CDD" id="cd00170">
    <property type="entry name" value="SEC14"/>
    <property type="match status" value="1"/>
</dbReference>
<dbReference type="Proteomes" id="UP001190700">
    <property type="component" value="Unassembled WGS sequence"/>
</dbReference>
<sequence length="480" mass="53938">MDKEESARLFLADLKGEGYFRDFPELTERWFLKFLEAKRYDRGKAFAAVQSHCEWRSAWHIKGLFRRRLTHEGILYKMWPHYYLGRDVSNCPVVFMKLGELDITALEETHNLCLHDILMFHVKQQEFMRKLTEEISTQEGSEVERATYILDLTGVSMRRHLCTSAREFFQKLVDVDHQNFPEMLQRCLVINTSRIFPVIWSFAKSFVDARTRDKIEVFGSGSPDDEGGWAQAVRKLMGIRQGDSLPEQFDADYQEDRPDDGRFITENPLWSVLNYAGPVKPTKLKGKSKKGKRSKKGGSSQGDFESDTTSALDSSSVVSEDMAGISLQEFSQGAPPPTGAVIKPMQALQACLEAEGLLGAVEVKQNPKWACVHCKIPFDLHELEELQKHELACSREAAMAASSMRSSPAQGWLQRHMGASSRAGPSLLNDDDDNGGAYQSLSPFINGPNAIPLGKDDTGLLSGKTVRRKCGKLASCCWVQ</sequence>
<evidence type="ECO:0000259" key="2">
    <source>
        <dbReference type="PROSITE" id="PS50191"/>
    </source>
</evidence>
<accession>A0AAE0GWS0</accession>
<dbReference type="InterPro" id="IPR036273">
    <property type="entry name" value="CRAL/TRIO_N_dom_sf"/>
</dbReference>
<dbReference type="InterPro" id="IPR036865">
    <property type="entry name" value="CRAL-TRIO_dom_sf"/>
</dbReference>
<dbReference type="Pfam" id="PF00650">
    <property type="entry name" value="CRAL_TRIO"/>
    <property type="match status" value="1"/>
</dbReference>
<organism evidence="3 4">
    <name type="scientific">Cymbomonas tetramitiformis</name>
    <dbReference type="NCBI Taxonomy" id="36881"/>
    <lineage>
        <taxon>Eukaryota</taxon>
        <taxon>Viridiplantae</taxon>
        <taxon>Chlorophyta</taxon>
        <taxon>Pyramimonadophyceae</taxon>
        <taxon>Pyramimonadales</taxon>
        <taxon>Pyramimonadaceae</taxon>
        <taxon>Cymbomonas</taxon>
    </lineage>
</organism>
<dbReference type="SUPFAM" id="SSF46938">
    <property type="entry name" value="CRAL/TRIO N-terminal domain"/>
    <property type="match status" value="1"/>
</dbReference>
<dbReference type="SMART" id="SM00516">
    <property type="entry name" value="SEC14"/>
    <property type="match status" value="1"/>
</dbReference>
<comment type="caution">
    <text evidence="3">The sequence shown here is derived from an EMBL/GenBank/DDBJ whole genome shotgun (WGS) entry which is preliminary data.</text>
</comment>
<dbReference type="PROSITE" id="PS50191">
    <property type="entry name" value="CRAL_TRIO"/>
    <property type="match status" value="1"/>
</dbReference>
<keyword evidence="4" id="KW-1185">Reference proteome</keyword>
<name>A0AAE0GWS0_9CHLO</name>
<feature type="region of interest" description="Disordered" evidence="1">
    <location>
        <begin position="281"/>
        <end position="317"/>
    </location>
</feature>
<reference evidence="3 4" key="1">
    <citation type="journal article" date="2015" name="Genome Biol. Evol.">
        <title>Comparative Genomics of a Bacterivorous Green Alga Reveals Evolutionary Causalities and Consequences of Phago-Mixotrophic Mode of Nutrition.</title>
        <authorList>
            <person name="Burns J.A."/>
            <person name="Paasch A."/>
            <person name="Narechania A."/>
            <person name="Kim E."/>
        </authorList>
    </citation>
    <scope>NUCLEOTIDE SEQUENCE [LARGE SCALE GENOMIC DNA]</scope>
    <source>
        <strain evidence="3 4">PLY_AMNH</strain>
    </source>
</reference>
<feature type="region of interest" description="Disordered" evidence="1">
    <location>
        <begin position="409"/>
        <end position="432"/>
    </location>
</feature>
<dbReference type="InterPro" id="IPR001251">
    <property type="entry name" value="CRAL-TRIO_dom"/>
</dbReference>
<evidence type="ECO:0000256" key="1">
    <source>
        <dbReference type="SAM" id="MobiDB-lite"/>
    </source>
</evidence>
<dbReference type="PANTHER" id="PTHR23324">
    <property type="entry name" value="SEC14 RELATED PROTEIN"/>
    <property type="match status" value="1"/>
</dbReference>
<dbReference type="EMBL" id="LGRX02002121">
    <property type="protein sequence ID" value="KAK3284826.1"/>
    <property type="molecule type" value="Genomic_DNA"/>
</dbReference>
<dbReference type="GO" id="GO:0005737">
    <property type="term" value="C:cytoplasm"/>
    <property type="evidence" value="ECO:0007669"/>
    <property type="project" value="TreeGrafter"/>
</dbReference>
<protein>
    <recommendedName>
        <fullName evidence="2">CRAL-TRIO domain-containing protein</fullName>
    </recommendedName>
</protein>
<dbReference type="SUPFAM" id="SSF52087">
    <property type="entry name" value="CRAL/TRIO domain"/>
    <property type="match status" value="1"/>
</dbReference>
<proteinExistence type="predicted"/>
<gene>
    <name evidence="3" type="ORF">CYMTET_7542</name>
</gene>
<dbReference type="Gene3D" id="3.40.525.10">
    <property type="entry name" value="CRAL-TRIO lipid binding domain"/>
    <property type="match status" value="1"/>
</dbReference>
<dbReference type="InterPro" id="IPR051064">
    <property type="entry name" value="SEC14/CRAL-TRIO_domain"/>
</dbReference>
<feature type="compositionally biased region" description="Polar residues" evidence="1">
    <location>
        <begin position="301"/>
        <end position="317"/>
    </location>
</feature>
<evidence type="ECO:0000313" key="3">
    <source>
        <dbReference type="EMBL" id="KAK3284826.1"/>
    </source>
</evidence>
<feature type="domain" description="CRAL-TRIO" evidence="2">
    <location>
        <begin position="71"/>
        <end position="257"/>
    </location>
</feature>
<feature type="compositionally biased region" description="Basic residues" evidence="1">
    <location>
        <begin position="282"/>
        <end position="296"/>
    </location>
</feature>